<evidence type="ECO:0000313" key="2">
    <source>
        <dbReference type="Proteomes" id="UP000008021"/>
    </source>
</evidence>
<dbReference type="EnsemblPlants" id="OMERI05G04110.1">
    <property type="protein sequence ID" value="OMERI05G04110.1"/>
    <property type="gene ID" value="OMERI05G04110"/>
</dbReference>
<keyword evidence="2" id="KW-1185">Reference proteome</keyword>
<sequence>MLKYSTQLINTNKLCMVQVKPTKGLTKSKKEKVNGDGGGMVTDDCVEFTTVCYDDFVSGAEFTVRPPVVPPWRPAVSLDFRFLPSPDIWFNQGSGGMVVKLLQPWPPPALSVLVGCLLIEHQQLNAKRSGLSRSRELKPSPDPGQGIGSLVVNIIQQWASSPQTKCKGLIFWAMAGMISFRPWPPPDLMFYDYLLIDGNISPGGHILLDSLNFQNAHSNINGLIDDTILILLALNKWTFASSDVKVWLLFSPALMRSIRFVIKCIEKLSRSSPHAHFWGRFINGFEVLIEPKLLQLSFLSLVSMMDESDIFLEIILALTKELVKLRPWPPPEQCKIEAFNSLAREGQGMNFSWKRISQGKLVLWKNEKVLRKEYTNKVLWLSVANSWDAILLCTSELILRCYQHGQTMSYCYKGSSCNLVQSISVWKLAISLFPGWAGFLMTTELVRLQSDKMNKGDVLINSTTSEQIHAFLKMKRSVALMNPNCTYLLIKWVQLDYKVNLLGQVTIAQYHSQLEAIDAVHKMIFKSACRGNQIHQEKVHLLLCTKIMTHVPWDQGGSFASACGQGNRAAVVGIIE</sequence>
<protein>
    <submittedName>
        <fullName evidence="1">Uncharacterized protein</fullName>
    </submittedName>
</protein>
<proteinExistence type="predicted"/>
<organism evidence="1">
    <name type="scientific">Oryza meridionalis</name>
    <dbReference type="NCBI Taxonomy" id="40149"/>
    <lineage>
        <taxon>Eukaryota</taxon>
        <taxon>Viridiplantae</taxon>
        <taxon>Streptophyta</taxon>
        <taxon>Embryophyta</taxon>
        <taxon>Tracheophyta</taxon>
        <taxon>Spermatophyta</taxon>
        <taxon>Magnoliopsida</taxon>
        <taxon>Liliopsida</taxon>
        <taxon>Poales</taxon>
        <taxon>Poaceae</taxon>
        <taxon>BOP clade</taxon>
        <taxon>Oryzoideae</taxon>
        <taxon>Oryzeae</taxon>
        <taxon>Oryzinae</taxon>
        <taxon>Oryza</taxon>
    </lineage>
</organism>
<dbReference type="Proteomes" id="UP000008021">
    <property type="component" value="Chromosome 5"/>
</dbReference>
<evidence type="ECO:0000313" key="1">
    <source>
        <dbReference type="EnsemblPlants" id="OMERI05G04110.1"/>
    </source>
</evidence>
<name>A0A0E0DME8_9ORYZ</name>
<accession>A0A0E0DME8</accession>
<dbReference type="AlphaFoldDB" id="A0A0E0DME8"/>
<dbReference type="STRING" id="40149.A0A0E0DME8"/>
<dbReference type="HOGENOM" id="CLU_473608_0_0_1"/>
<reference evidence="1" key="1">
    <citation type="submission" date="2015-04" db="UniProtKB">
        <authorList>
            <consortium name="EnsemblPlants"/>
        </authorList>
    </citation>
    <scope>IDENTIFICATION</scope>
</reference>
<reference evidence="1" key="2">
    <citation type="submission" date="2018-05" db="EMBL/GenBank/DDBJ databases">
        <title>OmerRS3 (Oryza meridionalis Reference Sequence Version 3).</title>
        <authorList>
            <person name="Zhang J."/>
            <person name="Kudrna D."/>
            <person name="Lee S."/>
            <person name="Talag J."/>
            <person name="Welchert J."/>
            <person name="Wing R.A."/>
        </authorList>
    </citation>
    <scope>NUCLEOTIDE SEQUENCE [LARGE SCALE GENOMIC DNA]</scope>
    <source>
        <strain evidence="1">cv. OR44</strain>
    </source>
</reference>
<dbReference type="Gramene" id="OMERI05G04110.1">
    <property type="protein sequence ID" value="OMERI05G04110.1"/>
    <property type="gene ID" value="OMERI05G04110"/>
</dbReference>